<evidence type="ECO:0000256" key="1">
    <source>
        <dbReference type="ARBA" id="ARBA00023015"/>
    </source>
</evidence>
<dbReference type="eggNOG" id="COG1309">
    <property type="taxonomic scope" value="Bacteria"/>
</dbReference>
<evidence type="ECO:0000256" key="4">
    <source>
        <dbReference type="PROSITE-ProRule" id="PRU00335"/>
    </source>
</evidence>
<dbReference type="PANTHER" id="PTHR47506:SF1">
    <property type="entry name" value="HTH-TYPE TRANSCRIPTIONAL REGULATOR YJDC"/>
    <property type="match status" value="1"/>
</dbReference>
<feature type="DNA-binding region" description="H-T-H motif" evidence="4">
    <location>
        <begin position="22"/>
        <end position="41"/>
    </location>
</feature>
<organism evidence="6 7">
    <name type="scientific">Roseomonas gilardii</name>
    <dbReference type="NCBI Taxonomy" id="257708"/>
    <lineage>
        <taxon>Bacteria</taxon>
        <taxon>Pseudomonadati</taxon>
        <taxon>Pseudomonadota</taxon>
        <taxon>Alphaproteobacteria</taxon>
        <taxon>Acetobacterales</taxon>
        <taxon>Roseomonadaceae</taxon>
        <taxon>Roseomonas</taxon>
    </lineage>
</organism>
<dbReference type="Gene3D" id="1.10.357.10">
    <property type="entry name" value="Tetracycline Repressor, domain 2"/>
    <property type="match status" value="1"/>
</dbReference>
<keyword evidence="3" id="KW-0804">Transcription</keyword>
<dbReference type="InterPro" id="IPR001647">
    <property type="entry name" value="HTH_TetR"/>
</dbReference>
<feature type="domain" description="HTH tetR-type" evidence="5">
    <location>
        <begin position="1"/>
        <end position="59"/>
    </location>
</feature>
<evidence type="ECO:0000259" key="5">
    <source>
        <dbReference type="PROSITE" id="PS50977"/>
    </source>
</evidence>
<dbReference type="InterPro" id="IPR009057">
    <property type="entry name" value="Homeodomain-like_sf"/>
</dbReference>
<protein>
    <submittedName>
        <fullName evidence="6">TetR family transcriptional regulator</fullName>
    </submittedName>
</protein>
<evidence type="ECO:0000313" key="6">
    <source>
        <dbReference type="EMBL" id="APT58595.1"/>
    </source>
</evidence>
<reference evidence="6 7" key="1">
    <citation type="submission" date="2016-05" db="EMBL/GenBank/DDBJ databases">
        <title>Complete Genome and Methylome Analysis of Psychrotrophic Bacterial Isolates from Antarctic Lake Untersee.</title>
        <authorList>
            <person name="Fomenkov A."/>
            <person name="Akimov V.N."/>
            <person name="Vasilyeva L.V."/>
            <person name="Andersen D."/>
            <person name="Vincze T."/>
            <person name="Roberts R.J."/>
        </authorList>
    </citation>
    <scope>NUCLEOTIDE SEQUENCE [LARGE SCALE GENOMIC DNA]</scope>
    <source>
        <strain evidence="6 7">U14-5</strain>
    </source>
</reference>
<evidence type="ECO:0000313" key="7">
    <source>
        <dbReference type="Proteomes" id="UP000185494"/>
    </source>
</evidence>
<evidence type="ECO:0000256" key="2">
    <source>
        <dbReference type="ARBA" id="ARBA00023125"/>
    </source>
</evidence>
<dbReference type="InterPro" id="IPR036271">
    <property type="entry name" value="Tet_transcr_reg_TetR-rel_C_sf"/>
</dbReference>
<dbReference type="SUPFAM" id="SSF48498">
    <property type="entry name" value="Tetracyclin repressor-like, C-terminal domain"/>
    <property type="match status" value="1"/>
</dbReference>
<sequence>MAQRVREAARELFYRQGIHATGVDEICRVAGTTKMGLYRAYPSKDALIETILQERCEAQEKLACATGDDSLSPRERLLAFVNMAAATVLTPGFRGCPLGLAIAEFPDPGHPARQVADHHKQAMRETLRRLCAEAGAPATLGDSLQLLIEGAFAVAPALGNEAASRSLESSAHALIGASLPG</sequence>
<dbReference type="PROSITE" id="PS50977">
    <property type="entry name" value="HTH_TETR_2"/>
    <property type="match status" value="1"/>
</dbReference>
<dbReference type="Pfam" id="PF00440">
    <property type="entry name" value="TetR_N"/>
    <property type="match status" value="1"/>
</dbReference>
<dbReference type="GO" id="GO:0003677">
    <property type="term" value="F:DNA binding"/>
    <property type="evidence" value="ECO:0007669"/>
    <property type="project" value="UniProtKB-UniRule"/>
</dbReference>
<dbReference type="PANTHER" id="PTHR47506">
    <property type="entry name" value="TRANSCRIPTIONAL REGULATORY PROTEIN"/>
    <property type="match status" value="1"/>
</dbReference>
<keyword evidence="2 4" id="KW-0238">DNA-binding</keyword>
<dbReference type="SUPFAM" id="SSF46689">
    <property type="entry name" value="Homeodomain-like"/>
    <property type="match status" value="1"/>
</dbReference>
<proteinExistence type="predicted"/>
<dbReference type="PRINTS" id="PR00455">
    <property type="entry name" value="HTHTETR"/>
</dbReference>
<gene>
    <name evidence="6" type="ORF">RGI145_17230</name>
</gene>
<dbReference type="Proteomes" id="UP000185494">
    <property type="component" value="Chromosome 1"/>
</dbReference>
<name>A0A1L7AIL0_9PROT</name>
<dbReference type="KEGG" id="rgi:RGI145_17230"/>
<dbReference type="AlphaFoldDB" id="A0A1L7AIL0"/>
<evidence type="ECO:0000256" key="3">
    <source>
        <dbReference type="ARBA" id="ARBA00023163"/>
    </source>
</evidence>
<keyword evidence="1" id="KW-0805">Transcription regulation</keyword>
<dbReference type="EMBL" id="CP015583">
    <property type="protein sequence ID" value="APT58595.1"/>
    <property type="molecule type" value="Genomic_DNA"/>
</dbReference>
<accession>A0A1L7AIL0</accession>